<keyword evidence="1" id="KW-0812">Transmembrane</keyword>
<dbReference type="PANTHER" id="PTHR10811">
    <property type="entry name" value="FRINGE-RELATED"/>
    <property type="match status" value="1"/>
</dbReference>
<sequence>MLHSSQTLIKPLKNLTISTPNITKCLLAICIFALFTFYYFSPILPAVSTWPSYCLDRNRLLNTRISTSTRPEQKTNISHILFGIGGSAKSWTLRRHYSELWWQPNITRGFVWLDENPKKSLQYLRPVISPDYKISADTARLKYTCKNGPRSAVRLARIVKESFELGLENVRWFVMGDDDTVFFTENLVNVLSKYDHEQMYYIGSNSESVNQNRFHSYEMAYGGAGFAISYPLAAELVRLLDGCINRYAENYGSDQKIGKCMNEIGVPLTNELGFHQLDIRGNASGLLSTHPLAPLVSLHHLDYVEPLFPDLNRFDSLRKLMHAYKSDPSRALQQSFCYDLTRNWSISVSWGYGVQLYPFLMRPYELSTTLQTFVTYAKSNGPFMFNTRELKPDPCKMPIQFYFDGVEKFENRSTLTLYNKIDDDDDHDNDNNKKKKICDNKNYKDAYLIKGFRVSAGLFDPQLWNKARRRQLCEITRDAYKQKQVNVVNLRIRGFGQRESVTPP</sequence>
<keyword evidence="1" id="KW-0472">Membrane</keyword>
<evidence type="ECO:0000313" key="3">
    <source>
        <dbReference type="Proteomes" id="UP001632038"/>
    </source>
</evidence>
<dbReference type="EMBL" id="JAVIJP010000016">
    <property type="protein sequence ID" value="KAL3642483.1"/>
    <property type="molecule type" value="Genomic_DNA"/>
</dbReference>
<dbReference type="Pfam" id="PF04646">
    <property type="entry name" value="DUF604"/>
    <property type="match status" value="1"/>
</dbReference>
<dbReference type="AlphaFoldDB" id="A0ABD3DK62"/>
<evidence type="ECO:0000256" key="1">
    <source>
        <dbReference type="SAM" id="Phobius"/>
    </source>
</evidence>
<keyword evidence="3" id="KW-1185">Reference proteome</keyword>
<proteinExistence type="predicted"/>
<dbReference type="FunFam" id="3.90.550.50:FF:000006">
    <property type="entry name" value="Fringe-related protein-like"/>
    <property type="match status" value="1"/>
</dbReference>
<comment type="caution">
    <text evidence="2">The sequence shown here is derived from an EMBL/GenBank/DDBJ whole genome shotgun (WGS) entry which is preliminary data.</text>
</comment>
<reference evidence="3" key="1">
    <citation type="journal article" date="2024" name="IScience">
        <title>Strigolactones Initiate the Formation of Haustorium-like Structures in Castilleja.</title>
        <authorList>
            <person name="Buerger M."/>
            <person name="Peterson D."/>
            <person name="Chory J."/>
        </authorList>
    </citation>
    <scope>NUCLEOTIDE SEQUENCE [LARGE SCALE GENOMIC DNA]</scope>
</reference>
<feature type="transmembrane region" description="Helical" evidence="1">
    <location>
        <begin position="21"/>
        <end position="40"/>
    </location>
</feature>
<name>A0ABD3DK62_9LAMI</name>
<organism evidence="2 3">
    <name type="scientific">Castilleja foliolosa</name>
    <dbReference type="NCBI Taxonomy" id="1961234"/>
    <lineage>
        <taxon>Eukaryota</taxon>
        <taxon>Viridiplantae</taxon>
        <taxon>Streptophyta</taxon>
        <taxon>Embryophyta</taxon>
        <taxon>Tracheophyta</taxon>
        <taxon>Spermatophyta</taxon>
        <taxon>Magnoliopsida</taxon>
        <taxon>eudicotyledons</taxon>
        <taxon>Gunneridae</taxon>
        <taxon>Pentapetalae</taxon>
        <taxon>asterids</taxon>
        <taxon>lamiids</taxon>
        <taxon>Lamiales</taxon>
        <taxon>Orobanchaceae</taxon>
        <taxon>Pedicularideae</taxon>
        <taxon>Castillejinae</taxon>
        <taxon>Castilleja</taxon>
    </lineage>
</organism>
<dbReference type="InterPro" id="IPR006740">
    <property type="entry name" value="DUF604"/>
</dbReference>
<keyword evidence="1" id="KW-1133">Transmembrane helix</keyword>
<dbReference type="Proteomes" id="UP001632038">
    <property type="component" value="Unassembled WGS sequence"/>
</dbReference>
<gene>
    <name evidence="2" type="ORF">CASFOL_013298</name>
</gene>
<dbReference type="Gene3D" id="3.90.550.50">
    <property type="match status" value="1"/>
</dbReference>
<evidence type="ECO:0000313" key="2">
    <source>
        <dbReference type="EMBL" id="KAL3642483.1"/>
    </source>
</evidence>
<accession>A0ABD3DK62</accession>
<protein>
    <submittedName>
        <fullName evidence="2">Uncharacterized protein</fullName>
    </submittedName>
</protein>